<dbReference type="RefSeq" id="WP_026228613.1">
    <property type="nucleotide sequence ID" value="NZ_JACHDD010000016.1"/>
</dbReference>
<dbReference type="PROSITE" id="PS00077">
    <property type="entry name" value="COX1_CUB"/>
    <property type="match status" value="1"/>
</dbReference>
<keyword evidence="7 14" id="KW-0812">Transmembrane</keyword>
<name>A0A6I1Q4L5_PARAM</name>
<dbReference type="GO" id="GO:0020037">
    <property type="term" value="F:heme binding"/>
    <property type="evidence" value="ECO:0007669"/>
    <property type="project" value="InterPro"/>
</dbReference>
<evidence type="ECO:0000256" key="9">
    <source>
        <dbReference type="ARBA" id="ARBA00022982"/>
    </source>
</evidence>
<evidence type="ECO:0000256" key="5">
    <source>
        <dbReference type="ARBA" id="ARBA00022617"/>
    </source>
</evidence>
<evidence type="ECO:0000256" key="11">
    <source>
        <dbReference type="ARBA" id="ARBA00023004"/>
    </source>
</evidence>
<keyword evidence="10" id="KW-1133">Transmembrane helix</keyword>
<dbReference type="EMBL" id="JACHDD010000016">
    <property type="protein sequence ID" value="MBB5428906.1"/>
    <property type="molecule type" value="Genomic_DNA"/>
</dbReference>
<evidence type="ECO:0000256" key="10">
    <source>
        <dbReference type="ARBA" id="ARBA00022989"/>
    </source>
</evidence>
<comment type="subcellular location">
    <subcellularLocation>
        <location evidence="1">Cell membrane</location>
        <topology evidence="1">Multi-pass membrane protein</topology>
    </subcellularLocation>
</comment>
<reference evidence="16 17" key="1">
    <citation type="submission" date="2020-08" db="EMBL/GenBank/DDBJ databases">
        <title>Genomic Encyclopedia of Type Strains, Phase IV (KMG-V): Genome sequencing to study the core and pangenomes of soil and plant-associated prokaryotes.</title>
        <authorList>
            <person name="Whitman W."/>
        </authorList>
    </citation>
    <scope>NUCLEOTIDE SEQUENCE [LARGE SCALE GENOMIC DNA]</scope>
    <source>
        <strain evidence="16 17">JPY158</strain>
    </source>
</reference>
<protein>
    <submittedName>
        <fullName evidence="16">Cytochrome o ubiquinol oxidase subunit 1</fullName>
        <ecNumber evidence="16">1.10.3.-</ecNumber>
    </submittedName>
</protein>
<dbReference type="GO" id="GO:0005886">
    <property type="term" value="C:plasma membrane"/>
    <property type="evidence" value="ECO:0007669"/>
    <property type="project" value="UniProtKB-SubCell"/>
</dbReference>
<dbReference type="CDD" id="cd01662">
    <property type="entry name" value="Ubiquinol_Oxidase_I"/>
    <property type="match status" value="1"/>
</dbReference>
<keyword evidence="17" id="KW-1185">Reference proteome</keyword>
<dbReference type="PROSITE" id="PS50855">
    <property type="entry name" value="COX1"/>
    <property type="match status" value="1"/>
</dbReference>
<dbReference type="Proteomes" id="UP000592780">
    <property type="component" value="Unassembled WGS sequence"/>
</dbReference>
<evidence type="ECO:0000256" key="2">
    <source>
        <dbReference type="ARBA" id="ARBA00009578"/>
    </source>
</evidence>
<keyword evidence="11" id="KW-0408">Iron</keyword>
<organism evidence="16 17">
    <name type="scientific">Paraburkholderia atlantica</name>
    <dbReference type="NCBI Taxonomy" id="2654982"/>
    <lineage>
        <taxon>Bacteria</taxon>
        <taxon>Pseudomonadati</taxon>
        <taxon>Pseudomonadota</taxon>
        <taxon>Betaproteobacteria</taxon>
        <taxon>Burkholderiales</taxon>
        <taxon>Burkholderiaceae</taxon>
        <taxon>Paraburkholderia</taxon>
    </lineage>
</organism>
<dbReference type="GO" id="GO:0015990">
    <property type="term" value="P:electron transport coupled proton transport"/>
    <property type="evidence" value="ECO:0007669"/>
    <property type="project" value="TreeGrafter"/>
</dbReference>
<evidence type="ECO:0000256" key="13">
    <source>
        <dbReference type="ARBA" id="ARBA00023136"/>
    </source>
</evidence>
<feature type="domain" description="Cytochrome oxidase subunit I profile" evidence="15">
    <location>
        <begin position="39"/>
        <end position="560"/>
    </location>
</feature>
<dbReference type="InterPro" id="IPR036927">
    <property type="entry name" value="Cyt_c_oxase-like_su1_sf"/>
</dbReference>
<dbReference type="Gene3D" id="1.20.210.10">
    <property type="entry name" value="Cytochrome c oxidase-like, subunit I domain"/>
    <property type="match status" value="1"/>
</dbReference>
<dbReference type="PANTHER" id="PTHR10422">
    <property type="entry name" value="CYTOCHROME C OXIDASE SUBUNIT 1"/>
    <property type="match status" value="1"/>
</dbReference>
<dbReference type="GO" id="GO:0009060">
    <property type="term" value="P:aerobic respiration"/>
    <property type="evidence" value="ECO:0007669"/>
    <property type="project" value="InterPro"/>
</dbReference>
<evidence type="ECO:0000256" key="7">
    <source>
        <dbReference type="ARBA" id="ARBA00022692"/>
    </source>
</evidence>
<evidence type="ECO:0000256" key="12">
    <source>
        <dbReference type="ARBA" id="ARBA00023008"/>
    </source>
</evidence>
<dbReference type="InterPro" id="IPR014207">
    <property type="entry name" value="Cyt_c_ubiqinol_oxidase_su1"/>
</dbReference>
<evidence type="ECO:0000256" key="6">
    <source>
        <dbReference type="ARBA" id="ARBA00022660"/>
    </source>
</evidence>
<evidence type="ECO:0000313" key="16">
    <source>
        <dbReference type="EMBL" id="MBB5428906.1"/>
    </source>
</evidence>
<dbReference type="SUPFAM" id="SSF81442">
    <property type="entry name" value="Cytochrome c oxidase subunit I-like"/>
    <property type="match status" value="1"/>
</dbReference>
<evidence type="ECO:0000256" key="3">
    <source>
        <dbReference type="ARBA" id="ARBA00022448"/>
    </source>
</evidence>
<dbReference type="InterPro" id="IPR000883">
    <property type="entry name" value="Cyt_C_Oxase_1"/>
</dbReference>
<comment type="caution">
    <text evidence="16">The sequence shown here is derived from an EMBL/GenBank/DDBJ whole genome shotgun (WGS) entry which is preliminary data.</text>
</comment>
<dbReference type="OrthoDB" id="9803294at2"/>
<keyword evidence="5 14" id="KW-0349">Heme</keyword>
<keyword evidence="16" id="KW-0560">Oxidoreductase</keyword>
<keyword evidence="12" id="KW-0186">Copper</keyword>
<dbReference type="GO" id="GO:0022904">
    <property type="term" value="P:respiratory electron transport chain"/>
    <property type="evidence" value="ECO:0007669"/>
    <property type="project" value="TreeGrafter"/>
</dbReference>
<proteinExistence type="inferred from homology"/>
<dbReference type="AlphaFoldDB" id="A0A6I1Q4L5"/>
<dbReference type="InterPro" id="IPR023616">
    <property type="entry name" value="Cyt_c_oxase-like_su1_dom"/>
</dbReference>
<gene>
    <name evidence="16" type="ORF">HDG40_007101</name>
</gene>
<keyword evidence="6 14" id="KW-0679">Respiratory chain</keyword>
<keyword evidence="8" id="KW-0479">Metal-binding</keyword>
<evidence type="ECO:0000256" key="8">
    <source>
        <dbReference type="ARBA" id="ARBA00022723"/>
    </source>
</evidence>
<dbReference type="PANTHER" id="PTHR10422:SF35">
    <property type="entry name" value="CYTOCHROME BO(3) UBIQUINOL OXIDASE SUBUNIT 1"/>
    <property type="match status" value="1"/>
</dbReference>
<evidence type="ECO:0000313" key="17">
    <source>
        <dbReference type="Proteomes" id="UP000592780"/>
    </source>
</evidence>
<evidence type="ECO:0000256" key="1">
    <source>
        <dbReference type="ARBA" id="ARBA00004651"/>
    </source>
</evidence>
<keyword evidence="13" id="KW-0472">Membrane</keyword>
<dbReference type="InterPro" id="IPR023615">
    <property type="entry name" value="Cyt_c_Oxase_su1_BS"/>
</dbReference>
<accession>A0A6I1Q4L5</accession>
<comment type="similarity">
    <text evidence="2 14">Belongs to the heme-copper respiratory oxidase family.</text>
</comment>
<evidence type="ECO:0000256" key="14">
    <source>
        <dbReference type="RuleBase" id="RU000370"/>
    </source>
</evidence>
<dbReference type="GO" id="GO:0016682">
    <property type="term" value="F:oxidoreductase activity, acting on diphenols and related substances as donors, oxygen as acceptor"/>
    <property type="evidence" value="ECO:0007669"/>
    <property type="project" value="InterPro"/>
</dbReference>
<dbReference type="Pfam" id="PF00115">
    <property type="entry name" value="COX1"/>
    <property type="match status" value="1"/>
</dbReference>
<dbReference type="GO" id="GO:0004129">
    <property type="term" value="F:cytochrome-c oxidase activity"/>
    <property type="evidence" value="ECO:0007669"/>
    <property type="project" value="InterPro"/>
</dbReference>
<dbReference type="NCBIfam" id="TIGR02843">
    <property type="entry name" value="CyoB"/>
    <property type="match status" value="1"/>
</dbReference>
<evidence type="ECO:0000256" key="4">
    <source>
        <dbReference type="ARBA" id="ARBA00022475"/>
    </source>
</evidence>
<keyword evidence="9 14" id="KW-0249">Electron transport</keyword>
<dbReference type="GO" id="GO:0009486">
    <property type="term" value="F:cytochrome bo3 ubiquinol oxidase activity"/>
    <property type="evidence" value="ECO:0007669"/>
    <property type="project" value="TreeGrafter"/>
</dbReference>
<keyword evidence="4" id="KW-1003">Cell membrane</keyword>
<dbReference type="GO" id="GO:0046872">
    <property type="term" value="F:metal ion binding"/>
    <property type="evidence" value="ECO:0007669"/>
    <property type="project" value="UniProtKB-KW"/>
</dbReference>
<keyword evidence="3 14" id="KW-0813">Transport</keyword>
<dbReference type="FunFam" id="1.20.210.10:FF:000002">
    <property type="entry name" value="Cytochrome o ubiquinol oxidase, subunit I"/>
    <property type="match status" value="1"/>
</dbReference>
<evidence type="ECO:0000259" key="15">
    <source>
        <dbReference type="PROSITE" id="PS50855"/>
    </source>
</evidence>
<dbReference type="PRINTS" id="PR01165">
    <property type="entry name" value="CYCOXIDASEI"/>
</dbReference>
<sequence length="669" mass="74221">MFGKLTLDAMPFDQPIVMGASVFMALVVLGVFWLVTLEGKWKYLWVEWLTSVDHKRIGVMYMIVAVLMLVRGFADAVMMRLQQAVAFNSPGYLPPDHFDQIFTAHGVIMIFFMAMALMVGFFNLLVPLQIGARDVAFPFLNSLSFWLTAVGAALINLSLVAGEFAKVGWLAYPPLSELKFSPGVGVDYYIWAIQLSGVGTLMSGVNFFVTIIKMRAPGMSLMKMPVFTWTALCSNVLIMATFPILTVAVALLGLDRYIGTHFFTNELGGNAMLYLNLIWAWGHPEVYILVLPAFGIYSEVMATFCKKPLFGYRTMVYASCAIMLLSFLVWAHHFFTMGSGADVNAFFGIATMIIAIPTGVKIFNWLFTMYRGCVQFAAPVFWTIGFVVTFSIGGMTGVMMAIPGADFVLHNSLFLVAHFHNAIIGGVVFGYLAGLQYWFPKVFGVKPDDKLGKASFWCWFVGFYVAFVPVYVLGFMGATRRTNHYDVAEWQPYFIVAALGAAIIAVGILLQVLLWVMAFVNRNEAEYKDMTGDPWDGRTLEWATSSPPAVYNFALVPKVEDIDAFAYMKETGRGLGLASKYVDIHMPSNTSAGFFTGMCSLVLGFAAVWHVAWLALLGFIGIVLTMIIKSFDKNDGYYIPAAMVREIEERRFGTRDPMGINGSVAEEAY</sequence>
<dbReference type="EC" id="1.10.3.-" evidence="16"/>